<dbReference type="GO" id="GO:1905172">
    <property type="term" value="F:RISC complex binding"/>
    <property type="evidence" value="ECO:0007669"/>
    <property type="project" value="UniProtKB-ARBA"/>
</dbReference>
<dbReference type="InterPro" id="IPR002059">
    <property type="entry name" value="CSP_DNA-bd"/>
</dbReference>
<dbReference type="Pfam" id="PF00313">
    <property type="entry name" value="CSD"/>
    <property type="match status" value="5"/>
</dbReference>
<dbReference type="InterPro" id="IPR019844">
    <property type="entry name" value="CSD_CS"/>
</dbReference>
<feature type="region of interest" description="Disordered" evidence="6">
    <location>
        <begin position="129"/>
        <end position="150"/>
    </location>
</feature>
<dbReference type="PANTHER" id="PTHR12913">
    <property type="entry name" value="UNR PROTEIN N-RAS UPSTREAM GENE PROTEIN"/>
    <property type="match status" value="1"/>
</dbReference>
<dbReference type="FunFam" id="2.40.50.140:FF:000055">
    <property type="entry name" value="Cold shock domain containing E1, RNA-binding"/>
    <property type="match status" value="1"/>
</dbReference>
<dbReference type="AlphaFoldDB" id="A0A1I8NY34"/>
<feature type="domain" description="CSD" evidence="7">
    <location>
        <begin position="309"/>
        <end position="371"/>
    </location>
</feature>
<dbReference type="GO" id="GO:0005737">
    <property type="term" value="C:cytoplasm"/>
    <property type="evidence" value="ECO:0007669"/>
    <property type="project" value="UniProtKB-SubCell"/>
</dbReference>
<dbReference type="SMART" id="SM00357">
    <property type="entry name" value="CSP"/>
    <property type="match status" value="5"/>
</dbReference>
<dbReference type="Pfam" id="PF23456">
    <property type="entry name" value="CSDE1"/>
    <property type="match status" value="2"/>
</dbReference>
<evidence type="ECO:0000256" key="4">
    <source>
        <dbReference type="ARBA" id="ARBA00022884"/>
    </source>
</evidence>
<dbReference type="Proteomes" id="UP000095300">
    <property type="component" value="Unassembled WGS sequence"/>
</dbReference>
<reference evidence="8" key="1">
    <citation type="submission" date="2020-05" db="UniProtKB">
        <authorList>
            <consortium name="EnsemblMetazoa"/>
        </authorList>
    </citation>
    <scope>IDENTIFICATION</scope>
    <source>
        <strain evidence="8">USDA</strain>
    </source>
</reference>
<feature type="domain" description="CSD" evidence="7">
    <location>
        <begin position="952"/>
        <end position="1017"/>
    </location>
</feature>
<organism evidence="8 9">
    <name type="scientific">Stomoxys calcitrans</name>
    <name type="common">Stable fly</name>
    <name type="synonym">Conops calcitrans</name>
    <dbReference type="NCBI Taxonomy" id="35570"/>
    <lineage>
        <taxon>Eukaryota</taxon>
        <taxon>Metazoa</taxon>
        <taxon>Ecdysozoa</taxon>
        <taxon>Arthropoda</taxon>
        <taxon>Hexapoda</taxon>
        <taxon>Insecta</taxon>
        <taxon>Pterygota</taxon>
        <taxon>Neoptera</taxon>
        <taxon>Endopterygota</taxon>
        <taxon>Diptera</taxon>
        <taxon>Brachycera</taxon>
        <taxon>Muscomorpha</taxon>
        <taxon>Muscoidea</taxon>
        <taxon>Muscidae</taxon>
        <taxon>Stomoxys</taxon>
    </lineage>
</organism>
<dbReference type="KEGG" id="scac:106091072"/>
<evidence type="ECO:0000313" key="8">
    <source>
        <dbReference type="EnsemblMetazoa" id="SCAU003100-PB"/>
    </source>
</evidence>
<dbReference type="PROSITE" id="PS51857">
    <property type="entry name" value="CSD_2"/>
    <property type="match status" value="5"/>
</dbReference>
<dbReference type="FunFam" id="2.40.50.140:FF:000260">
    <property type="entry name" value="Uncharacterized protein, isoform A"/>
    <property type="match status" value="1"/>
</dbReference>
<dbReference type="Gene3D" id="2.40.50.140">
    <property type="entry name" value="Nucleic acid-binding proteins"/>
    <property type="match status" value="6"/>
</dbReference>
<dbReference type="FunFam" id="2.40.50.140:FF:000226">
    <property type="entry name" value="Uncharacterized protein, isoform A"/>
    <property type="match status" value="1"/>
</dbReference>
<evidence type="ECO:0000256" key="1">
    <source>
        <dbReference type="ARBA" id="ARBA00004496"/>
    </source>
</evidence>
<comment type="subcellular location">
    <subcellularLocation>
        <location evidence="1">Cytoplasm</location>
    </subcellularLocation>
</comment>
<comment type="similarity">
    <text evidence="5">Belongs to the UNR family.</text>
</comment>
<dbReference type="VEuPathDB" id="VectorBase:SCAU003100"/>
<feature type="region of interest" description="Disordered" evidence="6">
    <location>
        <begin position="51"/>
        <end position="101"/>
    </location>
</feature>
<feature type="region of interest" description="Disordered" evidence="6">
    <location>
        <begin position="669"/>
        <end position="689"/>
    </location>
</feature>
<keyword evidence="2" id="KW-0963">Cytoplasm</keyword>
<dbReference type="STRING" id="35570.A0A1I8NY34"/>
<evidence type="ECO:0000256" key="2">
    <source>
        <dbReference type="ARBA" id="ARBA00022490"/>
    </source>
</evidence>
<gene>
    <name evidence="8" type="primary">106091072</name>
</gene>
<feature type="compositionally biased region" description="Low complexity" evidence="6">
    <location>
        <begin position="80"/>
        <end position="89"/>
    </location>
</feature>
<sequence>MNTQSKGYRTGEEIYDNLQCDGWMNMNTMRNLSISNNFPPIGTFSLETALGTQQTPQPPQPPQHHQQQQQQHQQNHHQQHAPPLHHQSQGPPPLSQHPPIGIFDEVPEIIQNPATVGVFQSNSVLSNGGGSSFGQSNSSSSAANDPSQTTRETGIIEKLLHSYGFIQCCERQARLFFHFSQFSGNIDHLKIGDPVEFEMTYDRRTGKPIASQVSKIAPEVVLSEERVTGTVTTELRTDNNNILNSSETTGRISYENRGECFFLPYTKDDVEGNVNLRAGDKVSFQIATNQRGNLGACHIRLENPAQPVKYRGVVCSMKESFGFIERADVVKEIFFHFSEAEGNVELRPGDDVEFTIQTRTVSLPVIDRVSKLRSCFPYQLGFVSIAFSLKGREFACNITRLPPGSVIFEDVDTTIYKGQVLKPLDRNNPTRQTNDPLPGRIRYRAPDYSEVEVPFGDKDQKGDFTLRHGDWVQFLLATDRRDQLQRATSISLLDETFKVSGEKREQGVIASLKEGFGFIKSVERNVRIFFHYTEILDTSREIIVNDEVEFTVVQEQGVPYNASRLHAIRIKHLPTGTVQFETLVASNIEGYVTREAPKSPVKSADRVEGGVITYDHGELKKTIMYFLKDCEKPPRIGDRVRFDIHLVKRNKELIAVNVQNLHTLQPGMQTAVQPQPPTQQQQQQQQQLPPALQQLATNTTNPQNQQQPSVALHHQHLILNQNNDPAIISQHTNGIMGGLGGVGGGGGGGMIIPTQNGYLTMGNNHQMMQTPKIEDYNKLENNNMSGTETGQPMYRGFIAVIKENFGFIETLSHDEEVFFHFSNYVGNPNWLELGQEVEYTLSPNGNTSVSGNCLPAENVRALAKGSIPQPAVKEGVHNGVVARPLRCINPDQQEYAGLIEILDETRTHVLSQHEFGITSLVNKRDLLQTGDLVNFKIDETGRAAEITAVRQKKRATVDSIKGQFGFLNYEIEDGKKLFFHMSEVQGNAVSLHPGDTVEFSVVTNQRNGKSSACNVLKINDRPDRLISRLKLTDDTLPRLIVIRAPKGPQPKGFLTQARLPRIPGIILE</sequence>
<dbReference type="EnsemblMetazoa" id="SCAU003100-RB">
    <property type="protein sequence ID" value="SCAU003100-PB"/>
    <property type="gene ID" value="SCAU003100"/>
</dbReference>
<feature type="domain" description="CSD" evidence="7">
    <location>
        <begin position="793"/>
        <end position="861"/>
    </location>
</feature>
<evidence type="ECO:0000256" key="6">
    <source>
        <dbReference type="SAM" id="MobiDB-lite"/>
    </source>
</evidence>
<evidence type="ECO:0000256" key="3">
    <source>
        <dbReference type="ARBA" id="ARBA00022737"/>
    </source>
</evidence>
<evidence type="ECO:0000256" key="5">
    <source>
        <dbReference type="ARBA" id="ARBA00044751"/>
    </source>
</evidence>
<dbReference type="InterPro" id="IPR056400">
    <property type="entry name" value="CSDE1"/>
</dbReference>
<dbReference type="GO" id="GO:0003723">
    <property type="term" value="F:RNA binding"/>
    <property type="evidence" value="ECO:0007669"/>
    <property type="project" value="UniProtKB-KW"/>
</dbReference>
<dbReference type="SUPFAM" id="SSF50249">
    <property type="entry name" value="Nucleic acid-binding proteins"/>
    <property type="match status" value="5"/>
</dbReference>
<dbReference type="InterPro" id="IPR012340">
    <property type="entry name" value="NA-bd_OB-fold"/>
</dbReference>
<name>A0A1I8NY34_STOCA</name>
<feature type="domain" description="CSD" evidence="7">
    <location>
        <begin position="151"/>
        <end position="215"/>
    </location>
</feature>
<dbReference type="PROSITE" id="PS00352">
    <property type="entry name" value="CSD_1"/>
    <property type="match status" value="3"/>
</dbReference>
<dbReference type="CDD" id="cd04458">
    <property type="entry name" value="CSP_CDS"/>
    <property type="match status" value="4"/>
</dbReference>
<dbReference type="PANTHER" id="PTHR12913:SF1">
    <property type="entry name" value="COLD SHOCK DOMAIN-CONTAINING PROTEIN E1"/>
    <property type="match status" value="1"/>
</dbReference>
<dbReference type="InterPro" id="IPR011129">
    <property type="entry name" value="CSD"/>
</dbReference>
<keyword evidence="3" id="KW-0677">Repeat</keyword>
<keyword evidence="4" id="KW-0694">RNA-binding</keyword>
<keyword evidence="9" id="KW-1185">Reference proteome</keyword>
<accession>A0A1I8NY34</accession>
<feature type="domain" description="CSD" evidence="7">
    <location>
        <begin position="504"/>
        <end position="572"/>
    </location>
</feature>
<feature type="compositionally biased region" description="Low complexity" evidence="6">
    <location>
        <begin position="63"/>
        <end position="73"/>
    </location>
</feature>
<evidence type="ECO:0000259" key="7">
    <source>
        <dbReference type="PROSITE" id="PS51857"/>
    </source>
</evidence>
<proteinExistence type="inferred from homology"/>
<protein>
    <recommendedName>
        <fullName evidence="7">CSD domain-containing protein</fullName>
    </recommendedName>
</protein>
<dbReference type="OrthoDB" id="74319at2759"/>
<evidence type="ECO:0000313" key="9">
    <source>
        <dbReference type="Proteomes" id="UP000095300"/>
    </source>
</evidence>